<dbReference type="AlphaFoldDB" id="A0A5C3N2T7"/>
<dbReference type="OrthoDB" id="10003767at2759"/>
<dbReference type="Proteomes" id="UP000305948">
    <property type="component" value="Unassembled WGS sequence"/>
</dbReference>
<dbReference type="EMBL" id="ML213512">
    <property type="protein sequence ID" value="TFK50746.1"/>
    <property type="molecule type" value="Genomic_DNA"/>
</dbReference>
<reference evidence="2 3" key="1">
    <citation type="journal article" date="2019" name="Nat. Ecol. Evol.">
        <title>Megaphylogeny resolves global patterns of mushroom evolution.</title>
        <authorList>
            <person name="Varga T."/>
            <person name="Krizsan K."/>
            <person name="Foldi C."/>
            <person name="Dima B."/>
            <person name="Sanchez-Garcia M."/>
            <person name="Sanchez-Ramirez S."/>
            <person name="Szollosi G.J."/>
            <person name="Szarkandi J.G."/>
            <person name="Papp V."/>
            <person name="Albert L."/>
            <person name="Andreopoulos W."/>
            <person name="Angelini C."/>
            <person name="Antonin V."/>
            <person name="Barry K.W."/>
            <person name="Bougher N.L."/>
            <person name="Buchanan P."/>
            <person name="Buyck B."/>
            <person name="Bense V."/>
            <person name="Catcheside P."/>
            <person name="Chovatia M."/>
            <person name="Cooper J."/>
            <person name="Damon W."/>
            <person name="Desjardin D."/>
            <person name="Finy P."/>
            <person name="Geml J."/>
            <person name="Haridas S."/>
            <person name="Hughes K."/>
            <person name="Justo A."/>
            <person name="Karasinski D."/>
            <person name="Kautmanova I."/>
            <person name="Kiss B."/>
            <person name="Kocsube S."/>
            <person name="Kotiranta H."/>
            <person name="LaButti K.M."/>
            <person name="Lechner B.E."/>
            <person name="Liimatainen K."/>
            <person name="Lipzen A."/>
            <person name="Lukacs Z."/>
            <person name="Mihaltcheva S."/>
            <person name="Morgado L.N."/>
            <person name="Niskanen T."/>
            <person name="Noordeloos M.E."/>
            <person name="Ohm R.A."/>
            <person name="Ortiz-Santana B."/>
            <person name="Ovrebo C."/>
            <person name="Racz N."/>
            <person name="Riley R."/>
            <person name="Savchenko A."/>
            <person name="Shiryaev A."/>
            <person name="Soop K."/>
            <person name="Spirin V."/>
            <person name="Szebenyi C."/>
            <person name="Tomsovsky M."/>
            <person name="Tulloss R.E."/>
            <person name="Uehling J."/>
            <person name="Grigoriev I.V."/>
            <person name="Vagvolgyi C."/>
            <person name="Papp T."/>
            <person name="Martin F.M."/>
            <person name="Miettinen O."/>
            <person name="Hibbett D.S."/>
            <person name="Nagy L.G."/>
        </authorList>
    </citation>
    <scope>NUCLEOTIDE SEQUENCE [LARGE SCALE GENOMIC DNA]</scope>
    <source>
        <strain evidence="2 3">OMC1185</strain>
    </source>
</reference>
<dbReference type="PANTHER" id="PTHR21310">
    <property type="entry name" value="AMINOGLYCOSIDE PHOSPHOTRANSFERASE-RELATED-RELATED"/>
    <property type="match status" value="1"/>
</dbReference>
<protein>
    <recommendedName>
        <fullName evidence="1">Aminoglycoside phosphotransferase domain-containing protein</fullName>
    </recommendedName>
</protein>
<organism evidence="2 3">
    <name type="scientific">Heliocybe sulcata</name>
    <dbReference type="NCBI Taxonomy" id="5364"/>
    <lineage>
        <taxon>Eukaryota</taxon>
        <taxon>Fungi</taxon>
        <taxon>Dikarya</taxon>
        <taxon>Basidiomycota</taxon>
        <taxon>Agaricomycotina</taxon>
        <taxon>Agaricomycetes</taxon>
        <taxon>Gloeophyllales</taxon>
        <taxon>Gloeophyllaceae</taxon>
        <taxon>Heliocybe</taxon>
    </lineage>
</organism>
<evidence type="ECO:0000313" key="3">
    <source>
        <dbReference type="Proteomes" id="UP000305948"/>
    </source>
</evidence>
<dbReference type="InterPro" id="IPR002575">
    <property type="entry name" value="Aminoglycoside_PTrfase"/>
</dbReference>
<name>A0A5C3N2T7_9AGAM</name>
<dbReference type="SUPFAM" id="SSF56112">
    <property type="entry name" value="Protein kinase-like (PK-like)"/>
    <property type="match status" value="1"/>
</dbReference>
<sequence length="346" mass="39830">MQGANSPYRILSSPVHHPLSYGSFYCLTMPYFNEQALRLHVTEHVGERLKKRLEVVQEDDNCKTYLATSSSRKRKYTVRLLFNQSYEELLWEAGALDFVWRHCLAPVPDPISYGQAGYPNDNATILIQREVSGVPLSQVWKDMDDCQRYVICRALGTILAELLSVESSYIGRLQLDDQPEPPRWLSAREWLMAVAEGETGYHMKEERCQRTFEEQAQIAAVVAHLALAPVLADGENPMLRFVLSPGLLRPEDILVDQNNPAKVTGIVKWRETGAIPMFAVDTHFLRYVAFRDEEERWQLNSLVRCVIIEKVPTLAKVMGRQGKQLRYLYHLARNSGRWRRLVLRLD</sequence>
<dbReference type="Pfam" id="PF01636">
    <property type="entry name" value="APH"/>
    <property type="match status" value="1"/>
</dbReference>
<feature type="domain" description="Aminoglycoside phosphotransferase" evidence="1">
    <location>
        <begin position="64"/>
        <end position="266"/>
    </location>
</feature>
<evidence type="ECO:0000259" key="1">
    <source>
        <dbReference type="Pfam" id="PF01636"/>
    </source>
</evidence>
<proteinExistence type="predicted"/>
<dbReference type="InterPro" id="IPR051678">
    <property type="entry name" value="AGP_Transferase"/>
</dbReference>
<dbReference type="InterPro" id="IPR011009">
    <property type="entry name" value="Kinase-like_dom_sf"/>
</dbReference>
<gene>
    <name evidence="2" type="ORF">OE88DRAFT_172766</name>
</gene>
<evidence type="ECO:0000313" key="2">
    <source>
        <dbReference type="EMBL" id="TFK50746.1"/>
    </source>
</evidence>
<dbReference type="PANTHER" id="PTHR21310:SF13">
    <property type="entry name" value="AMINOGLYCOSIDE PHOSPHOTRANSFERASE DOMAIN-CONTAINING PROTEIN"/>
    <property type="match status" value="1"/>
</dbReference>
<keyword evidence="3" id="KW-1185">Reference proteome</keyword>
<accession>A0A5C3N2T7</accession>